<dbReference type="InterPro" id="IPR036770">
    <property type="entry name" value="Ankyrin_rpt-contain_sf"/>
</dbReference>
<organism evidence="6 7">
    <name type="scientific">Neonectria ditissima</name>
    <dbReference type="NCBI Taxonomy" id="78410"/>
    <lineage>
        <taxon>Eukaryota</taxon>
        <taxon>Fungi</taxon>
        <taxon>Dikarya</taxon>
        <taxon>Ascomycota</taxon>
        <taxon>Pezizomycotina</taxon>
        <taxon>Sordariomycetes</taxon>
        <taxon>Hypocreomycetidae</taxon>
        <taxon>Hypocreales</taxon>
        <taxon>Nectriaceae</taxon>
        <taxon>Neonectria</taxon>
    </lineage>
</organism>
<evidence type="ECO:0000259" key="4">
    <source>
        <dbReference type="Pfam" id="PF01048"/>
    </source>
</evidence>
<proteinExistence type="predicted"/>
<gene>
    <name evidence="6" type="ORF">AK830_g10681</name>
</gene>
<dbReference type="SMART" id="SM00248">
    <property type="entry name" value="ANK"/>
    <property type="match status" value="9"/>
</dbReference>
<keyword evidence="7" id="KW-1185">Reference proteome</keyword>
<dbReference type="SUPFAM" id="SSF48403">
    <property type="entry name" value="Ankyrin repeat"/>
    <property type="match status" value="1"/>
</dbReference>
<dbReference type="Pfam" id="PF24883">
    <property type="entry name" value="NPHP3_N"/>
    <property type="match status" value="1"/>
</dbReference>
<sequence>MSSSDQGRRRRRQDDTDDEEPFADVSKQRKTTHEPDNNRSEYRRNCNQPRLSQHDYTAGWICALPIEMAAASAMLDRVHKNLPTNPTDINTYTLGNIGMHNVVIACLPSGGYGLNNAATVASNMRRSFPSMRFGLMVGVGGGVPSKVDIRLGDVVVSKEVVQYDMGKTVHDGRFQRTGTLNKPPQALLTAVAKLQADHASRPSKIPALLSKMLERYPSMAKYTHPGPLQDQLFEGTYDHIQPVNNCDGCDVSKLVSRPARTSTDPKIHYGVIASGNQVMEHGKTRDRLAQELDAICFEMEAAGLMDNFPCLVIRGICDYSDSHKNKHWQEYAAATAAAYAVELLEVVSATSINHTHSPVEPSDADRVILQQRRATLLDLLKFDQIYARRMGVKAAHDKTCEWLLEDPEYQHWLDPIKLVQHHGFLWINGKPGAGKSTIMKFAHSHAIKSMKNTTVISFFFNARGEDLEKSTAGMYRSLLWQLLGKIPTLQEVLDDSDLIPLSQSDCPTWETEVLRSLFSRSIAKLGPQRLVCFVDALDECDREELYDMVEDFQALGEDAASRRSSLQVCFSSRHYPSIDIGNGRQLTLQNRPGHEHDIEAYIRDKLKLGKGRNFEADELRNELRDRANGVFLWVRLVVQMLNKEFGRASTLAIRKKRLREIPTELSELFKDMLKRDNERPEDLLLSMEWILYAKRPLKWEELYFALISGLHPNTLGSWNPEETTVDDMKRFILGSSKGLAEITKPKARTVQFIHESVRDFLLKDHGLRDLRHGMGLPGEDFASLGHDQLKQCCDTYIKLDISDYAPSSEPLPKASSNAAKDLRASLARNFPFLEYATCHIFHHADSAANGLSQDNFLEDFDLQAWIHLDNLFEKYEIRRHTPTASLLYIFAESNLTNLIGSALRLDSRLSIPGERYRYPLFAALANGHRGAVQAMFQREARLIRMGDVSAQMEYGKDFSVPRDMTPLQWATMRGHEGVVKLLLATDGTDTMGDSTGWSPLLWAAEFGHEGVVKLLLATDGIDTNMGDSTGRSPLSWAAGAGHEGVVKLLLATDGIDTNMGDSTGWSPLLWAIIGGHEGVVKLLLATDGIDTNMGDSTGRSPLLWAARGGHEGVVKLLLATDGIDTNMGDSTGWSPLLWAARGGHEGVVKLLLATEGVKADLEDMLGRTPLSWAAERGHEEIVKLLLATGGVDTNSKDGNGKTPLKWAVEMGHWSIVKILEAYTQPIKEYRGRTTGKTILNFE</sequence>
<keyword evidence="2" id="KW-0040">ANK repeat</keyword>
<dbReference type="Pfam" id="PF01048">
    <property type="entry name" value="PNP_UDP_1"/>
    <property type="match status" value="1"/>
</dbReference>
<dbReference type="InterPro" id="IPR053137">
    <property type="entry name" value="NLR-like"/>
</dbReference>
<feature type="domain" description="Nephrocystin 3-like N-terminal" evidence="5">
    <location>
        <begin position="399"/>
        <end position="573"/>
    </location>
</feature>
<dbReference type="OrthoDB" id="194358at2759"/>
<name>A0A0P7B9Z8_9HYPO</name>
<dbReference type="Proteomes" id="UP000050424">
    <property type="component" value="Unassembled WGS sequence"/>
</dbReference>
<dbReference type="InterPro" id="IPR035994">
    <property type="entry name" value="Nucleoside_phosphorylase_sf"/>
</dbReference>
<dbReference type="EMBL" id="LKCW01000227">
    <property type="protein sequence ID" value="KPM35907.1"/>
    <property type="molecule type" value="Genomic_DNA"/>
</dbReference>
<dbReference type="SUPFAM" id="SSF53167">
    <property type="entry name" value="Purine and uridine phosphorylases"/>
    <property type="match status" value="1"/>
</dbReference>
<feature type="repeat" description="ANK" evidence="2">
    <location>
        <begin position="1097"/>
        <end position="1130"/>
    </location>
</feature>
<dbReference type="InterPro" id="IPR000845">
    <property type="entry name" value="Nucleoside_phosphorylase_d"/>
</dbReference>
<dbReference type="InterPro" id="IPR002110">
    <property type="entry name" value="Ankyrin_rpt"/>
</dbReference>
<feature type="domain" description="Nucleoside phosphorylase" evidence="4">
    <location>
        <begin position="59"/>
        <end position="339"/>
    </location>
</feature>
<evidence type="ECO:0000256" key="3">
    <source>
        <dbReference type="SAM" id="MobiDB-lite"/>
    </source>
</evidence>
<dbReference type="InterPro" id="IPR027417">
    <property type="entry name" value="P-loop_NTPase"/>
</dbReference>
<evidence type="ECO:0000256" key="1">
    <source>
        <dbReference type="ARBA" id="ARBA00022737"/>
    </source>
</evidence>
<dbReference type="GO" id="GO:0003824">
    <property type="term" value="F:catalytic activity"/>
    <property type="evidence" value="ECO:0007669"/>
    <property type="project" value="InterPro"/>
</dbReference>
<dbReference type="InterPro" id="IPR056884">
    <property type="entry name" value="NPHP3-like_N"/>
</dbReference>
<feature type="region of interest" description="Disordered" evidence="3">
    <location>
        <begin position="1"/>
        <end position="46"/>
    </location>
</feature>
<dbReference type="PROSITE" id="PS50088">
    <property type="entry name" value="ANK_REPEAT"/>
    <property type="match status" value="3"/>
</dbReference>
<evidence type="ECO:0000313" key="6">
    <source>
        <dbReference type="EMBL" id="KPM35907.1"/>
    </source>
</evidence>
<accession>A0A0P7B9Z8</accession>
<dbReference type="Pfam" id="PF12796">
    <property type="entry name" value="Ank_2"/>
    <property type="match status" value="2"/>
</dbReference>
<dbReference type="Pfam" id="PF13637">
    <property type="entry name" value="Ank_4"/>
    <property type="match status" value="1"/>
</dbReference>
<dbReference type="STRING" id="78410.A0A0P7B9Z8"/>
<evidence type="ECO:0000256" key="2">
    <source>
        <dbReference type="PROSITE-ProRule" id="PRU00023"/>
    </source>
</evidence>
<dbReference type="Gene3D" id="3.40.50.1580">
    <property type="entry name" value="Nucleoside phosphorylase domain"/>
    <property type="match status" value="1"/>
</dbReference>
<feature type="repeat" description="ANK" evidence="2">
    <location>
        <begin position="1029"/>
        <end position="1062"/>
    </location>
</feature>
<dbReference type="Gene3D" id="3.40.50.300">
    <property type="entry name" value="P-loop containing nucleotide triphosphate hydrolases"/>
    <property type="match status" value="1"/>
</dbReference>
<keyword evidence="1" id="KW-0677">Repeat</keyword>
<dbReference type="GO" id="GO:0009116">
    <property type="term" value="P:nucleoside metabolic process"/>
    <property type="evidence" value="ECO:0007669"/>
    <property type="project" value="InterPro"/>
</dbReference>
<dbReference type="Pfam" id="PF00023">
    <property type="entry name" value="Ank"/>
    <property type="match status" value="1"/>
</dbReference>
<protein>
    <submittedName>
        <fullName evidence="6">Uncharacterized protein</fullName>
    </submittedName>
</protein>
<dbReference type="Gene3D" id="1.25.40.20">
    <property type="entry name" value="Ankyrin repeat-containing domain"/>
    <property type="match status" value="1"/>
</dbReference>
<evidence type="ECO:0000259" key="5">
    <source>
        <dbReference type="Pfam" id="PF24883"/>
    </source>
</evidence>
<feature type="repeat" description="ANK" evidence="2">
    <location>
        <begin position="1165"/>
        <end position="1189"/>
    </location>
</feature>
<dbReference type="PANTHER" id="PTHR46082:SF11">
    <property type="entry name" value="AAA+ ATPASE DOMAIN-CONTAINING PROTEIN-RELATED"/>
    <property type="match status" value="1"/>
</dbReference>
<reference evidence="6 7" key="1">
    <citation type="submission" date="2015-09" db="EMBL/GenBank/DDBJ databases">
        <title>Draft genome of a European isolate of the apple canker pathogen Neonectria ditissima.</title>
        <authorList>
            <person name="Gomez-Cortecero A."/>
            <person name="Harrison R.J."/>
            <person name="Armitage A.D."/>
        </authorList>
    </citation>
    <scope>NUCLEOTIDE SEQUENCE [LARGE SCALE GENOMIC DNA]</scope>
    <source>
        <strain evidence="6 7">R09/05</strain>
    </source>
</reference>
<dbReference type="PROSITE" id="PS50297">
    <property type="entry name" value="ANK_REP_REGION"/>
    <property type="match status" value="2"/>
</dbReference>
<dbReference type="PANTHER" id="PTHR46082">
    <property type="entry name" value="ATP/GTP-BINDING PROTEIN-RELATED"/>
    <property type="match status" value="1"/>
</dbReference>
<dbReference type="AlphaFoldDB" id="A0A0P7B9Z8"/>
<feature type="compositionally biased region" description="Basic and acidic residues" evidence="3">
    <location>
        <begin position="31"/>
        <end position="44"/>
    </location>
</feature>
<evidence type="ECO:0000313" key="7">
    <source>
        <dbReference type="Proteomes" id="UP000050424"/>
    </source>
</evidence>
<dbReference type="SUPFAM" id="SSF52540">
    <property type="entry name" value="P-loop containing nucleoside triphosphate hydrolases"/>
    <property type="match status" value="1"/>
</dbReference>
<comment type="caution">
    <text evidence="6">The sequence shown here is derived from an EMBL/GenBank/DDBJ whole genome shotgun (WGS) entry which is preliminary data.</text>
</comment>